<dbReference type="Pfam" id="PF22907">
    <property type="entry name" value="Ams1-like_1st"/>
    <property type="match status" value="1"/>
</dbReference>
<accession>A0A7J8JWK6</accession>
<gene>
    <name evidence="2" type="ORF">HJG59_011845</name>
</gene>
<sequence>MAAAVVPALKHWRTTLERAEKFVSPVYSSHDCNLRSRLYRDSCPVAGLSSFLTPERLPYQEAIQQDFCPAQVGDSFGPTWWTCWFRVELTIPEAWVGQEVHFRWESDGEGMVWRDGEPVQGLTKEGEKTSYVLTERLGEGDPRRLSLWPSWCGSLNEHQTMHQEVASSIPSRAHAQVVGQIPSGGHAGGSQLMFSLIDISISPSPFLSL</sequence>
<evidence type="ECO:0000259" key="1">
    <source>
        <dbReference type="Pfam" id="PF22907"/>
    </source>
</evidence>
<reference evidence="2 3" key="1">
    <citation type="journal article" date="2020" name="Nature">
        <title>Six reference-quality genomes reveal evolution of bat adaptations.</title>
        <authorList>
            <person name="Jebb D."/>
            <person name="Huang Z."/>
            <person name="Pippel M."/>
            <person name="Hughes G.M."/>
            <person name="Lavrichenko K."/>
            <person name="Devanna P."/>
            <person name="Winkler S."/>
            <person name="Jermiin L.S."/>
            <person name="Skirmuntt E.C."/>
            <person name="Katzourakis A."/>
            <person name="Burkitt-Gray L."/>
            <person name="Ray D.A."/>
            <person name="Sullivan K.A.M."/>
            <person name="Roscito J.G."/>
            <person name="Kirilenko B.M."/>
            <person name="Davalos L.M."/>
            <person name="Corthals A.P."/>
            <person name="Power M.L."/>
            <person name="Jones G."/>
            <person name="Ransome R.D."/>
            <person name="Dechmann D.K.N."/>
            <person name="Locatelli A.G."/>
            <person name="Puechmaille S.J."/>
            <person name="Fedrigo O."/>
            <person name="Jarvis E.D."/>
            <person name="Hiller M."/>
            <person name="Vernes S.C."/>
            <person name="Myers E.W."/>
            <person name="Teeling E.C."/>
        </authorList>
    </citation>
    <scope>NUCLEOTIDE SEQUENCE [LARGE SCALE GENOMIC DNA]</scope>
    <source>
        <strain evidence="2">MMolMol1</strain>
        <tissue evidence="2">Muscle</tissue>
    </source>
</reference>
<protein>
    <recommendedName>
        <fullName evidence="1">Alpha-mannosidase Ams1-like N-terminal domain-containing protein</fullName>
    </recommendedName>
</protein>
<dbReference type="EMBL" id="JACASF010000001">
    <property type="protein sequence ID" value="KAF6501247.1"/>
    <property type="molecule type" value="Genomic_DNA"/>
</dbReference>
<dbReference type="GO" id="GO:0004559">
    <property type="term" value="F:alpha-mannosidase activity"/>
    <property type="evidence" value="ECO:0007669"/>
    <property type="project" value="TreeGrafter"/>
</dbReference>
<comment type="caution">
    <text evidence="2">The sequence shown here is derived from an EMBL/GenBank/DDBJ whole genome shotgun (WGS) entry which is preliminary data.</text>
</comment>
<evidence type="ECO:0000313" key="2">
    <source>
        <dbReference type="EMBL" id="KAF6501247.1"/>
    </source>
</evidence>
<dbReference type="Proteomes" id="UP000550707">
    <property type="component" value="Unassembled WGS sequence"/>
</dbReference>
<dbReference type="AlphaFoldDB" id="A0A7J8JWK6"/>
<feature type="domain" description="Alpha-mannosidase Ams1-like N-terminal" evidence="1">
    <location>
        <begin position="50"/>
        <end position="142"/>
    </location>
</feature>
<dbReference type="InterPro" id="IPR054723">
    <property type="entry name" value="Ams1-like_N"/>
</dbReference>
<dbReference type="PANTHER" id="PTHR46017:SF1">
    <property type="entry name" value="ALPHA-MANNOSIDASE 2C1"/>
    <property type="match status" value="1"/>
</dbReference>
<dbReference type="GO" id="GO:0009313">
    <property type="term" value="P:oligosaccharide catabolic process"/>
    <property type="evidence" value="ECO:0007669"/>
    <property type="project" value="TreeGrafter"/>
</dbReference>
<dbReference type="PANTHER" id="PTHR46017">
    <property type="entry name" value="ALPHA-MANNOSIDASE 2C1"/>
    <property type="match status" value="1"/>
</dbReference>
<name>A0A7J8JWK6_MOLMO</name>
<evidence type="ECO:0000313" key="3">
    <source>
        <dbReference type="Proteomes" id="UP000550707"/>
    </source>
</evidence>
<keyword evidence="3" id="KW-1185">Reference proteome</keyword>
<organism evidence="2 3">
    <name type="scientific">Molossus molossus</name>
    <name type="common">Pallas' mastiff bat</name>
    <name type="synonym">Vespertilio molossus</name>
    <dbReference type="NCBI Taxonomy" id="27622"/>
    <lineage>
        <taxon>Eukaryota</taxon>
        <taxon>Metazoa</taxon>
        <taxon>Chordata</taxon>
        <taxon>Craniata</taxon>
        <taxon>Vertebrata</taxon>
        <taxon>Euteleostomi</taxon>
        <taxon>Mammalia</taxon>
        <taxon>Eutheria</taxon>
        <taxon>Laurasiatheria</taxon>
        <taxon>Chiroptera</taxon>
        <taxon>Yangochiroptera</taxon>
        <taxon>Molossidae</taxon>
        <taxon>Molossus</taxon>
    </lineage>
</organism>
<proteinExistence type="predicted"/>